<dbReference type="Proteomes" id="UP001652431">
    <property type="component" value="Unassembled WGS sequence"/>
</dbReference>
<dbReference type="EMBL" id="JAOQJU010000015">
    <property type="protein sequence ID" value="MCU6687219.1"/>
    <property type="molecule type" value="Genomic_DNA"/>
</dbReference>
<comment type="caution">
    <text evidence="1">The sequence shown here is derived from an EMBL/GenBank/DDBJ whole genome shotgun (WGS) entry which is preliminary data.</text>
</comment>
<keyword evidence="2" id="KW-1185">Reference proteome</keyword>
<evidence type="ECO:0000313" key="2">
    <source>
        <dbReference type="Proteomes" id="UP001652431"/>
    </source>
</evidence>
<accession>A0ABT2RP73</accession>
<proteinExistence type="predicted"/>
<name>A0ABT2RP73_9FIRM</name>
<protein>
    <submittedName>
        <fullName evidence="1">Uncharacterized protein</fullName>
    </submittedName>
</protein>
<dbReference type="RefSeq" id="WP_158370756.1">
    <property type="nucleotide sequence ID" value="NZ_JAOQJU010000015.1"/>
</dbReference>
<reference evidence="1 2" key="1">
    <citation type="journal article" date="2021" name="ISME Commun">
        <title>Automated analysis of genomic sequences facilitates high-throughput and comprehensive description of bacteria.</title>
        <authorList>
            <person name="Hitch T.C.A."/>
        </authorList>
    </citation>
    <scope>NUCLEOTIDE SEQUENCE [LARGE SCALE GENOMIC DNA]</scope>
    <source>
        <strain evidence="1 2">Sanger_03</strain>
    </source>
</reference>
<sequence>MNNTFTPEELNSLRFYQGDISRYQIVSDETTKRYTSPFYTSKGAYHILNLLLYPGINNELARICHEKKKLPIHLINHLDELMYVYRNIFIAACRYQRIHEGGGTIHAFRKDRMQSMEMLEHQSTFAFTSCSLRDDTEGYFLKKDGILLLEFEIPDSVPYIIMNDVLGDNPYQYQEELLLMPFTMFRKEPLQFTEKELAYRDIHNKPPEKKYLLRPIQLADALFLQEVGKDTSADVRYDGIQNTDSQFIYNEDEIAHAVRFLSRLKDAAGLEGKAEEVLRYCRWKEAVRREVKRMMGSICAEFDMGEQ</sequence>
<organism evidence="1 2">
    <name type="scientific">Dorea acetigenes</name>
    <dbReference type="NCBI Taxonomy" id="2981787"/>
    <lineage>
        <taxon>Bacteria</taxon>
        <taxon>Bacillati</taxon>
        <taxon>Bacillota</taxon>
        <taxon>Clostridia</taxon>
        <taxon>Lachnospirales</taxon>
        <taxon>Lachnospiraceae</taxon>
        <taxon>Dorea</taxon>
    </lineage>
</organism>
<gene>
    <name evidence="1" type="ORF">OCV99_11835</name>
</gene>
<evidence type="ECO:0000313" key="1">
    <source>
        <dbReference type="EMBL" id="MCU6687219.1"/>
    </source>
</evidence>